<dbReference type="PANTHER" id="PTHR35011:SF4">
    <property type="entry name" value="SLL1102 PROTEIN"/>
    <property type="match status" value="1"/>
</dbReference>
<evidence type="ECO:0000313" key="11">
    <source>
        <dbReference type="EMBL" id="EMG36703.1"/>
    </source>
</evidence>
<comment type="subcellular location">
    <subcellularLocation>
        <location evidence="1">Cell inner membrane</location>
        <topology evidence="1">Multi-pass membrane protein</topology>
    </subcellularLocation>
</comment>
<evidence type="ECO:0000256" key="8">
    <source>
        <dbReference type="ARBA" id="ARBA00038436"/>
    </source>
</evidence>
<dbReference type="Pfam" id="PF04290">
    <property type="entry name" value="DctQ"/>
    <property type="match status" value="1"/>
</dbReference>
<feature type="domain" description="Tripartite ATP-independent periplasmic transporters DctQ component" evidence="10">
    <location>
        <begin position="27"/>
        <end position="159"/>
    </location>
</feature>
<feature type="transmembrane region" description="Helical" evidence="9">
    <location>
        <begin position="20"/>
        <end position="41"/>
    </location>
</feature>
<evidence type="ECO:0000256" key="2">
    <source>
        <dbReference type="ARBA" id="ARBA00022448"/>
    </source>
</evidence>
<evidence type="ECO:0000256" key="3">
    <source>
        <dbReference type="ARBA" id="ARBA00022475"/>
    </source>
</evidence>
<evidence type="ECO:0000256" key="7">
    <source>
        <dbReference type="ARBA" id="ARBA00023136"/>
    </source>
</evidence>
<evidence type="ECO:0000256" key="9">
    <source>
        <dbReference type="SAM" id="Phobius"/>
    </source>
</evidence>
<dbReference type="AlphaFoldDB" id="M5Q1N4"/>
<feature type="transmembrane region" description="Helical" evidence="9">
    <location>
        <begin position="53"/>
        <end position="68"/>
    </location>
</feature>
<keyword evidence="3" id="KW-1003">Cell membrane</keyword>
<evidence type="ECO:0000256" key="4">
    <source>
        <dbReference type="ARBA" id="ARBA00022519"/>
    </source>
</evidence>
<reference evidence="11 12" key="1">
    <citation type="journal article" date="2013" name="Genome Announc.">
        <title>Draft Genome Sequence for Desulfovibrio africanus Strain PCS.</title>
        <authorList>
            <person name="Brown S.D."/>
            <person name="Utturkar S.M."/>
            <person name="Arkin A.P."/>
            <person name="Deutschbauer A.M."/>
            <person name="Elias D.A."/>
            <person name="Hazen T.C."/>
            <person name="Chakraborty R."/>
        </authorList>
    </citation>
    <scope>NUCLEOTIDE SEQUENCE [LARGE SCALE GENOMIC DNA]</scope>
    <source>
        <strain evidence="11 12">PCS</strain>
    </source>
</reference>
<comment type="similarity">
    <text evidence="8">Belongs to the TRAP transporter small permease family.</text>
</comment>
<evidence type="ECO:0000313" key="12">
    <source>
        <dbReference type="Proteomes" id="UP000011922"/>
    </source>
</evidence>
<feature type="transmembrane region" description="Helical" evidence="9">
    <location>
        <begin position="133"/>
        <end position="157"/>
    </location>
</feature>
<dbReference type="InterPro" id="IPR007387">
    <property type="entry name" value="TRAP_DctQ"/>
</dbReference>
<name>M5Q1N4_DESAF</name>
<keyword evidence="4" id="KW-0997">Cell inner membrane</keyword>
<accession>M5Q1N4</accession>
<proteinExistence type="inferred from homology"/>
<feature type="transmembrane region" description="Helical" evidence="9">
    <location>
        <begin position="89"/>
        <end position="108"/>
    </location>
</feature>
<keyword evidence="7 9" id="KW-0472">Membrane</keyword>
<dbReference type="PANTHER" id="PTHR35011">
    <property type="entry name" value="2,3-DIKETO-L-GULONATE TRAP TRANSPORTER SMALL PERMEASE PROTEIN YIAM"/>
    <property type="match status" value="1"/>
</dbReference>
<dbReference type="GO" id="GO:0005886">
    <property type="term" value="C:plasma membrane"/>
    <property type="evidence" value="ECO:0007669"/>
    <property type="project" value="UniProtKB-SubCell"/>
</dbReference>
<dbReference type="EMBL" id="AOSV01000029">
    <property type="protein sequence ID" value="EMG36703.1"/>
    <property type="molecule type" value="Genomic_DNA"/>
</dbReference>
<dbReference type="RefSeq" id="WP_005988052.1">
    <property type="nucleotide sequence ID" value="NZ_AOSV01000029.1"/>
</dbReference>
<dbReference type="PATRIC" id="fig|1262666.3.peg.2754"/>
<comment type="caution">
    <text evidence="11">The sequence shown here is derived from an EMBL/GenBank/DDBJ whole genome shotgun (WGS) entry which is preliminary data.</text>
</comment>
<dbReference type="Proteomes" id="UP000011922">
    <property type="component" value="Unassembled WGS sequence"/>
</dbReference>
<evidence type="ECO:0000256" key="5">
    <source>
        <dbReference type="ARBA" id="ARBA00022692"/>
    </source>
</evidence>
<protein>
    <submittedName>
        <fullName evidence="11">TRAP-type mannitol/chloroaromatic compound transport system, small permease component</fullName>
    </submittedName>
</protein>
<organism evidence="11 12">
    <name type="scientific">Desulfocurvibacter africanus PCS</name>
    <dbReference type="NCBI Taxonomy" id="1262666"/>
    <lineage>
        <taxon>Bacteria</taxon>
        <taxon>Pseudomonadati</taxon>
        <taxon>Thermodesulfobacteriota</taxon>
        <taxon>Desulfovibrionia</taxon>
        <taxon>Desulfovibrionales</taxon>
        <taxon>Desulfovibrionaceae</taxon>
        <taxon>Desulfocurvibacter</taxon>
    </lineage>
</organism>
<dbReference type="InterPro" id="IPR055348">
    <property type="entry name" value="DctQ"/>
</dbReference>
<keyword evidence="6 9" id="KW-1133">Transmembrane helix</keyword>
<keyword evidence="5 9" id="KW-0812">Transmembrane</keyword>
<keyword evidence="2" id="KW-0813">Transport</keyword>
<evidence type="ECO:0000259" key="10">
    <source>
        <dbReference type="Pfam" id="PF04290"/>
    </source>
</evidence>
<gene>
    <name evidence="11" type="ORF">PCS_02720</name>
</gene>
<dbReference type="OrthoDB" id="9795655at2"/>
<evidence type="ECO:0000256" key="6">
    <source>
        <dbReference type="ARBA" id="ARBA00022989"/>
    </source>
</evidence>
<sequence length="175" mass="19337">MIRRVISIIDGFTERLGKIVMWLSLVLVLLVCADVAMRYLFSLSFTALRELEWYAYSLLFLLGAAYTLRHDAHVRVDVIYQYLSPRSRAAVNVAGCLLFLFPGCWLVIDTSMPFVEYSLQISESSSDPGGMPLLWPIKAAIPVGFALLALQGIAFLLRNALVLAGGAPKSHNSEA</sequence>
<evidence type="ECO:0000256" key="1">
    <source>
        <dbReference type="ARBA" id="ARBA00004429"/>
    </source>
</evidence>